<accession>A0A090MMN9</accession>
<dbReference type="Pfam" id="PF20469">
    <property type="entry name" value="OLD-like_TOPRIM"/>
    <property type="match status" value="1"/>
</dbReference>
<evidence type="ECO:0000313" key="4">
    <source>
        <dbReference type="Proteomes" id="UP000035762"/>
    </source>
</evidence>
<organism evidence="3 4">
    <name type="scientific">Afipia felis</name>
    <name type="common">Cat scratch disease bacillus</name>
    <dbReference type="NCBI Taxonomy" id="1035"/>
    <lineage>
        <taxon>Bacteria</taxon>
        <taxon>Pseudomonadati</taxon>
        <taxon>Pseudomonadota</taxon>
        <taxon>Alphaproteobacteria</taxon>
        <taxon>Hyphomicrobiales</taxon>
        <taxon>Nitrobacteraceae</taxon>
        <taxon>Afipia</taxon>
    </lineage>
</organism>
<name>A0A090MMN9_AFIFE</name>
<dbReference type="InterPro" id="IPR027417">
    <property type="entry name" value="P-loop_NTPase"/>
</dbReference>
<feature type="domain" description="OLD protein-like TOPRIM" evidence="2">
    <location>
        <begin position="319"/>
        <end position="386"/>
    </location>
</feature>
<dbReference type="OrthoDB" id="3322489at2"/>
<keyword evidence="4" id="KW-1185">Reference proteome</keyword>
<dbReference type="Proteomes" id="UP000035762">
    <property type="component" value="Unassembled WGS sequence"/>
</dbReference>
<comment type="caution">
    <text evidence="3">The sequence shown here is derived from an EMBL/GenBank/DDBJ whole genome shotgun (WGS) entry which is preliminary data.</text>
</comment>
<gene>
    <name evidence="3" type="ORF">BN961_00298</name>
</gene>
<protein>
    <submittedName>
        <fullName evidence="3">ATPase</fullName>
    </submittedName>
</protein>
<dbReference type="Pfam" id="PF13175">
    <property type="entry name" value="AAA_15"/>
    <property type="match status" value="1"/>
</dbReference>
<evidence type="ECO:0000259" key="2">
    <source>
        <dbReference type="Pfam" id="PF20469"/>
    </source>
</evidence>
<dbReference type="EMBL" id="CCAZ020000001">
    <property type="protein sequence ID" value="CEG06919.1"/>
    <property type="molecule type" value="Genomic_DNA"/>
</dbReference>
<proteinExistence type="predicted"/>
<evidence type="ECO:0000259" key="1">
    <source>
        <dbReference type="Pfam" id="PF13175"/>
    </source>
</evidence>
<dbReference type="PANTHER" id="PTHR43581:SF4">
    <property type="entry name" value="ATP_GTP PHOSPHATASE"/>
    <property type="match status" value="1"/>
</dbReference>
<dbReference type="CDD" id="cd01026">
    <property type="entry name" value="TOPRIM_OLD"/>
    <property type="match status" value="1"/>
</dbReference>
<dbReference type="InterPro" id="IPR034139">
    <property type="entry name" value="TOPRIM_OLD"/>
</dbReference>
<evidence type="ECO:0000313" key="3">
    <source>
        <dbReference type="EMBL" id="CEG06919.1"/>
    </source>
</evidence>
<reference evidence="3 4" key="1">
    <citation type="journal article" date="2014" name="Genome Announc.">
        <title>Genome Sequence of Afipia felis Strain 76713, Isolated in Hospital Water Using an Amoeba Co-Culture Procedure.</title>
        <authorList>
            <person name="Benamar S."/>
            <person name="La Scola B."/>
            <person name="Croce O."/>
        </authorList>
    </citation>
    <scope>NUCLEOTIDE SEQUENCE [LARGE SCALE GENOMIC DNA]</scope>
    <source>
        <strain evidence="3 4">76713</strain>
    </source>
</reference>
<dbReference type="InterPro" id="IPR051396">
    <property type="entry name" value="Bact_Antivir_Def_Nuclease"/>
</dbReference>
<dbReference type="Gene3D" id="3.40.50.300">
    <property type="entry name" value="P-loop containing nucleotide triphosphate hydrolases"/>
    <property type="match status" value="1"/>
</dbReference>
<dbReference type="PANTHER" id="PTHR43581">
    <property type="entry name" value="ATP/GTP PHOSPHATASE"/>
    <property type="match status" value="1"/>
</dbReference>
<dbReference type="AlphaFoldDB" id="A0A090MMN9"/>
<feature type="domain" description="Endonuclease GajA/Old nuclease/RecF-like AAA" evidence="1">
    <location>
        <begin position="63"/>
        <end position="256"/>
    </location>
</feature>
<dbReference type="SUPFAM" id="SSF52540">
    <property type="entry name" value="P-loop containing nucleoside triphosphate hydrolases"/>
    <property type="match status" value="1"/>
</dbReference>
<dbReference type="RefSeq" id="WP_048755570.1">
    <property type="nucleotide sequence ID" value="NZ_CCAZ020000001.1"/>
</dbReference>
<dbReference type="STRING" id="1035.BN961_00298"/>
<dbReference type="InterPro" id="IPR041685">
    <property type="entry name" value="AAA_GajA/Old/RecF-like"/>
</dbReference>
<sequence length="517" mass="58231">MGTAGEKKKFYESLPSDLKLPLWKNQTQAEEALRAYEELHSETNEPIPSDTNAFGVEGPLPRLRKHIDFVYIPAVKDASDEATEAHNTAFSRLIDRAVRAKLNVDERIAAIRANAKKDIDELSASHGEVLENLSNLIGIEYKKFNSAESTVHLEWGQFDDKNLQINLPPVRLEISDDLIKNPVAKFGHGTQRNYIMALLLVSATYDFTKLQKLILACEEPELYQHPPQAKLLANSLQSLTSNRTQVIISTHSPYFITAKLFENIRVIRRTLGERSKSYRWSIDENCSLIAKAKEEDPISTKASRAALNQFLQPQMNEMFFAAAIIFVEGDEDKALLGRYFQATGRHHELLNRGIEIVPTSGKGNLINAISIARGFEIPFYVVFDGDMNCNANELEKNVTLNKTLLSLIGESPADGNIQASVARKNFCVWKNSIQEEFEDLAAWQTARNEVAESFGWKVERLKKNAMFLEASLEHYLKKSKAPHLEEIAQTITSYFDTKSQSKVGIDQKTGDAQQARN</sequence>